<accession>A0AA40AGA7</accession>
<dbReference type="EMBL" id="JAUKUA010000004">
    <property type="protein sequence ID" value="KAK0715331.1"/>
    <property type="molecule type" value="Genomic_DNA"/>
</dbReference>
<reference evidence="1" key="1">
    <citation type="submission" date="2023-06" db="EMBL/GenBank/DDBJ databases">
        <title>Genome-scale phylogeny and comparative genomics of the fungal order Sordariales.</title>
        <authorList>
            <consortium name="Lawrence Berkeley National Laboratory"/>
            <person name="Hensen N."/>
            <person name="Bonometti L."/>
            <person name="Westerberg I."/>
            <person name="Brannstrom I.O."/>
            <person name="Guillou S."/>
            <person name="Cros-Aarteil S."/>
            <person name="Calhoun S."/>
            <person name="Haridas S."/>
            <person name="Kuo A."/>
            <person name="Mondo S."/>
            <person name="Pangilinan J."/>
            <person name="Riley R."/>
            <person name="Labutti K."/>
            <person name="Andreopoulos B."/>
            <person name="Lipzen A."/>
            <person name="Chen C."/>
            <person name="Yanf M."/>
            <person name="Daum C."/>
            <person name="Ng V."/>
            <person name="Clum A."/>
            <person name="Steindorff A."/>
            <person name="Ohm R."/>
            <person name="Martin F."/>
            <person name="Silar P."/>
            <person name="Natvig D."/>
            <person name="Lalanne C."/>
            <person name="Gautier V."/>
            <person name="Ament-Velasquez S.L."/>
            <person name="Kruys A."/>
            <person name="Hutchinson M.I."/>
            <person name="Powell A.J."/>
            <person name="Barry K."/>
            <person name="Miller A.N."/>
            <person name="Grigoriev I.V."/>
            <person name="Debuchy R."/>
            <person name="Gladieux P."/>
            <person name="Thoren M.H."/>
            <person name="Johannesson H."/>
        </authorList>
    </citation>
    <scope>NUCLEOTIDE SEQUENCE</scope>
    <source>
        <strain evidence="1">SMH4607-1</strain>
    </source>
</reference>
<gene>
    <name evidence="1" type="ORF">B0H67DRAFT_553885</name>
</gene>
<proteinExistence type="predicted"/>
<dbReference type="AlphaFoldDB" id="A0AA40AGA7"/>
<name>A0AA40AGA7_9PEZI</name>
<evidence type="ECO:0000313" key="2">
    <source>
        <dbReference type="Proteomes" id="UP001172102"/>
    </source>
</evidence>
<dbReference type="Proteomes" id="UP001172102">
    <property type="component" value="Unassembled WGS sequence"/>
</dbReference>
<evidence type="ECO:0000313" key="1">
    <source>
        <dbReference type="EMBL" id="KAK0715331.1"/>
    </source>
</evidence>
<sequence length="454" mass="50074">MPALGRKPSWHQQLNHTKAKTRLLAGQFAQFPLSEVQRIASGLPKDKSPALWGRGIAPQSAECDILFASELAAVRGELAVHETAIVACLHLLSYEQARGQMFSIRPDLGVGDVFLEHKMAVYLQCVILARRANPDVCSEDERAAAEELLGVLRGGTKEFPSILRLLEAVGKETCELLLPAAMVVKVLETTHYQDNLARELEDLRRGRKWFDAYKLTYGLRRVVGLARADEMLRDVFPNYAMWAAWKPDFRRIASWESPNLTPHRTRLGPVLDLEGPDTTGQLRGTFRMSSPGAFSGLSNPMYSNDRHILDRLLEGLDASLTVGPATIDLLIALCIESGALSRHSLSQLEAAIELGDESCSETLGVFVRSLQPETGLAARMVAFNSALPLLSLYPNLQAPFGTNIHLERRAAETLAEAQGHLDDCRAEGWDNQPLGSILVAQRKRLLEATWLSGL</sequence>
<organism evidence="1 2">
    <name type="scientific">Lasiosphaeris hirsuta</name>
    <dbReference type="NCBI Taxonomy" id="260670"/>
    <lineage>
        <taxon>Eukaryota</taxon>
        <taxon>Fungi</taxon>
        <taxon>Dikarya</taxon>
        <taxon>Ascomycota</taxon>
        <taxon>Pezizomycotina</taxon>
        <taxon>Sordariomycetes</taxon>
        <taxon>Sordariomycetidae</taxon>
        <taxon>Sordariales</taxon>
        <taxon>Lasiosphaeriaceae</taxon>
        <taxon>Lasiosphaeris</taxon>
    </lineage>
</organism>
<protein>
    <submittedName>
        <fullName evidence="1">Uncharacterized protein</fullName>
    </submittedName>
</protein>
<keyword evidence="2" id="KW-1185">Reference proteome</keyword>
<comment type="caution">
    <text evidence="1">The sequence shown here is derived from an EMBL/GenBank/DDBJ whole genome shotgun (WGS) entry which is preliminary data.</text>
</comment>